<dbReference type="InterPro" id="IPR030678">
    <property type="entry name" value="Peptide/Ni-bd"/>
</dbReference>
<dbReference type="CDD" id="cd00995">
    <property type="entry name" value="PBP2_NikA_DppA_OppA_like"/>
    <property type="match status" value="1"/>
</dbReference>
<evidence type="ECO:0000256" key="2">
    <source>
        <dbReference type="ARBA" id="ARBA00005695"/>
    </source>
</evidence>
<evidence type="ECO:0000259" key="5">
    <source>
        <dbReference type="Pfam" id="PF00496"/>
    </source>
</evidence>
<proteinExistence type="inferred from homology"/>
<gene>
    <name evidence="6" type="ORF">KQI88_12280</name>
</gene>
<feature type="signal peptide" evidence="4">
    <location>
        <begin position="1"/>
        <end position="22"/>
    </location>
</feature>
<keyword evidence="7" id="KW-1185">Reference proteome</keyword>
<dbReference type="RefSeq" id="WP_216417721.1">
    <property type="nucleotide sequence ID" value="NZ_JAHLQK010000004.1"/>
</dbReference>
<name>A0ABS6G6Z4_9FIRM</name>
<evidence type="ECO:0000256" key="1">
    <source>
        <dbReference type="ARBA" id="ARBA00004193"/>
    </source>
</evidence>
<accession>A0ABS6G6Z4</accession>
<dbReference type="PIRSF" id="PIRSF002741">
    <property type="entry name" value="MppA"/>
    <property type="match status" value="1"/>
</dbReference>
<dbReference type="PROSITE" id="PS01040">
    <property type="entry name" value="SBP_BACTERIAL_5"/>
    <property type="match status" value="1"/>
</dbReference>
<evidence type="ECO:0000256" key="4">
    <source>
        <dbReference type="SAM" id="SignalP"/>
    </source>
</evidence>
<feature type="chain" id="PRO_5046700557" evidence="4">
    <location>
        <begin position="23"/>
        <end position="529"/>
    </location>
</feature>
<comment type="similarity">
    <text evidence="2">Belongs to the bacterial solute-binding protein 5 family.</text>
</comment>
<dbReference type="InterPro" id="IPR000914">
    <property type="entry name" value="SBP_5_dom"/>
</dbReference>
<sequence>MQIKRFLILMMVAVMVFLTACGGNKTQVDQPNTNGTVVNEIKDGGTIIFAIGSDPNVLNPLYAGDRVTMTINNALFAPLYVIDEEGTHFFLAESITPSEDYLTYTLKLKEGIKWHDGEKITADDIVFTIESLLDPAQNSHLRDSFIIDGKPVEVVKVDESTVEFKLPQISMPFISNVSKILPIPKHVFEREIDLAKSDKNASPIGSGPFKFKDSKSGEKVELVRFDEYFDGKAHLDSVVYRVISDPNAANIALQNGELSARYIDPKDAAKFEADPNLNVVTYNEGMLNNMVFNLNNDTLKNKDVRKAIAYAINKEEVIVGAYESTDYAEKAYSVFVPNTTYYTDKVEEYNFDENKAKELLANAGAENLKLKLAYINSNKAQENQGLIMQHQFKNVGIELELIAMERGAFYQKLLDPKNKDFDLAYNGYVMGSEPDGYKGLFTVGSMNNFMNYENLAMDELWNKAVIEKDEVRRGEIYTNIQEEVIEDMVVYPIAYPKSIVAINAAFGGIEEAKPVPIFMFRDLSKLYMK</sequence>
<evidence type="ECO:0000313" key="7">
    <source>
        <dbReference type="Proteomes" id="UP000779508"/>
    </source>
</evidence>
<dbReference type="PROSITE" id="PS51257">
    <property type="entry name" value="PROKAR_LIPOPROTEIN"/>
    <property type="match status" value="1"/>
</dbReference>
<dbReference type="InterPro" id="IPR023765">
    <property type="entry name" value="SBP_5_CS"/>
</dbReference>
<dbReference type="Pfam" id="PF00496">
    <property type="entry name" value="SBP_bac_5"/>
    <property type="match status" value="1"/>
</dbReference>
<dbReference type="PANTHER" id="PTHR30290:SF59">
    <property type="entry name" value="OLIGOPEPTIDE ABC TRANSPORTER,SUBSTRATE-BINDING PROTEIN"/>
    <property type="match status" value="1"/>
</dbReference>
<dbReference type="Proteomes" id="UP000779508">
    <property type="component" value="Unassembled WGS sequence"/>
</dbReference>
<feature type="domain" description="Solute-binding protein family 5" evidence="5">
    <location>
        <begin position="91"/>
        <end position="444"/>
    </location>
</feature>
<comment type="subcellular location">
    <subcellularLocation>
        <location evidence="1">Cell membrane</location>
        <topology evidence="1">Lipid-anchor</topology>
    </subcellularLocation>
</comment>
<evidence type="ECO:0000313" key="6">
    <source>
        <dbReference type="EMBL" id="MBU5677190.1"/>
    </source>
</evidence>
<organism evidence="6 7">
    <name type="scientific">Alkaliphilus flagellatus</name>
    <dbReference type="NCBI Taxonomy" id="2841507"/>
    <lineage>
        <taxon>Bacteria</taxon>
        <taxon>Bacillati</taxon>
        <taxon>Bacillota</taxon>
        <taxon>Clostridia</taxon>
        <taxon>Peptostreptococcales</taxon>
        <taxon>Natronincolaceae</taxon>
        <taxon>Alkaliphilus</taxon>
    </lineage>
</organism>
<evidence type="ECO:0000256" key="3">
    <source>
        <dbReference type="ARBA" id="ARBA00022729"/>
    </source>
</evidence>
<comment type="caution">
    <text evidence="6">The sequence shown here is derived from an EMBL/GenBank/DDBJ whole genome shotgun (WGS) entry which is preliminary data.</text>
</comment>
<dbReference type="InterPro" id="IPR039424">
    <property type="entry name" value="SBP_5"/>
</dbReference>
<dbReference type="EMBL" id="JAHLQK010000004">
    <property type="protein sequence ID" value="MBU5677190.1"/>
    <property type="molecule type" value="Genomic_DNA"/>
</dbReference>
<dbReference type="PANTHER" id="PTHR30290">
    <property type="entry name" value="PERIPLASMIC BINDING COMPONENT OF ABC TRANSPORTER"/>
    <property type="match status" value="1"/>
</dbReference>
<reference evidence="6 7" key="1">
    <citation type="submission" date="2021-06" db="EMBL/GenBank/DDBJ databases">
        <authorList>
            <person name="Sun Q."/>
            <person name="Li D."/>
        </authorList>
    </citation>
    <scope>NUCLEOTIDE SEQUENCE [LARGE SCALE GENOMIC DNA]</scope>
    <source>
        <strain evidence="6 7">MSJ-5</strain>
    </source>
</reference>
<protein>
    <submittedName>
        <fullName evidence="6">ABC transporter substrate-binding protein</fullName>
    </submittedName>
</protein>
<keyword evidence="3 4" id="KW-0732">Signal</keyword>